<keyword evidence="1" id="KW-0732">Signal</keyword>
<dbReference type="EMBL" id="JAHRIQ010107327">
    <property type="protein sequence ID" value="MEQ2256539.1"/>
    <property type="molecule type" value="Genomic_DNA"/>
</dbReference>
<evidence type="ECO:0000313" key="2">
    <source>
        <dbReference type="EMBL" id="MEQ2256539.1"/>
    </source>
</evidence>
<evidence type="ECO:0000256" key="1">
    <source>
        <dbReference type="SAM" id="SignalP"/>
    </source>
</evidence>
<evidence type="ECO:0008006" key="4">
    <source>
        <dbReference type="Google" id="ProtNLM"/>
    </source>
</evidence>
<comment type="caution">
    <text evidence="2">The sequence shown here is derived from an EMBL/GenBank/DDBJ whole genome shotgun (WGS) entry which is preliminary data.</text>
</comment>
<proteinExistence type="predicted"/>
<dbReference type="Proteomes" id="UP001482620">
    <property type="component" value="Unassembled WGS sequence"/>
</dbReference>
<sequence>MSHPQSVRMSVYMSVFRHLLLHGFALSSVLIQRASSCCSQPSLALFFHYESDNWYRLSNSQGCFCVCVNTNEYSYCFRLWGCLGVDNPARIYLDGTQLQWKNEPNRVE</sequence>
<feature type="signal peptide" evidence="1">
    <location>
        <begin position="1"/>
        <end position="36"/>
    </location>
</feature>
<keyword evidence="3" id="KW-1185">Reference proteome</keyword>
<reference evidence="2 3" key="1">
    <citation type="submission" date="2021-06" db="EMBL/GenBank/DDBJ databases">
        <authorList>
            <person name="Palmer J.M."/>
        </authorList>
    </citation>
    <scope>NUCLEOTIDE SEQUENCE [LARGE SCALE GENOMIC DNA]</scope>
    <source>
        <strain evidence="3">if_2019</strain>
        <tissue evidence="2">Muscle</tissue>
    </source>
</reference>
<feature type="chain" id="PRO_5047103968" description="Secreted protein" evidence="1">
    <location>
        <begin position="37"/>
        <end position="108"/>
    </location>
</feature>
<accession>A0ABV0VHE3</accession>
<name>A0ABV0VHE3_9TELE</name>
<organism evidence="2 3">
    <name type="scientific">Ilyodon furcidens</name>
    <name type="common">goldbreast splitfin</name>
    <dbReference type="NCBI Taxonomy" id="33524"/>
    <lineage>
        <taxon>Eukaryota</taxon>
        <taxon>Metazoa</taxon>
        <taxon>Chordata</taxon>
        <taxon>Craniata</taxon>
        <taxon>Vertebrata</taxon>
        <taxon>Euteleostomi</taxon>
        <taxon>Actinopterygii</taxon>
        <taxon>Neopterygii</taxon>
        <taxon>Teleostei</taxon>
        <taxon>Neoteleostei</taxon>
        <taxon>Acanthomorphata</taxon>
        <taxon>Ovalentaria</taxon>
        <taxon>Atherinomorphae</taxon>
        <taxon>Cyprinodontiformes</taxon>
        <taxon>Goodeidae</taxon>
        <taxon>Ilyodon</taxon>
    </lineage>
</organism>
<gene>
    <name evidence="2" type="ORF">ILYODFUR_025219</name>
</gene>
<evidence type="ECO:0000313" key="3">
    <source>
        <dbReference type="Proteomes" id="UP001482620"/>
    </source>
</evidence>
<protein>
    <recommendedName>
        <fullName evidence="4">Secreted protein</fullName>
    </recommendedName>
</protein>